<evidence type="ECO:0000313" key="11">
    <source>
        <dbReference type="RefSeq" id="XP_014473064.1"/>
    </source>
</evidence>
<evidence type="ECO:0000256" key="7">
    <source>
        <dbReference type="ARBA" id="ARBA00035133"/>
    </source>
</evidence>
<keyword evidence="10" id="KW-1185">Reference proteome</keyword>
<proteinExistence type="inferred from homology"/>
<evidence type="ECO:0000313" key="10">
    <source>
        <dbReference type="Proteomes" id="UP000515204"/>
    </source>
</evidence>
<dbReference type="GeneID" id="106743582"/>
<evidence type="ECO:0000256" key="6">
    <source>
        <dbReference type="ARBA" id="ARBA00023274"/>
    </source>
</evidence>
<evidence type="ECO:0000256" key="2">
    <source>
        <dbReference type="ARBA" id="ARBA00011057"/>
    </source>
</evidence>
<evidence type="ECO:0000256" key="1">
    <source>
        <dbReference type="ARBA" id="ARBA00004173"/>
    </source>
</evidence>
<dbReference type="PANTHER" id="PTHR13231:SF3">
    <property type="entry name" value="SMALL RIBOSOMAL SUBUNIT PROTEIN MS31"/>
    <property type="match status" value="1"/>
</dbReference>
<dbReference type="GO" id="GO:0003735">
    <property type="term" value="F:structural constituent of ribosome"/>
    <property type="evidence" value="ECO:0007669"/>
    <property type="project" value="InterPro"/>
</dbReference>
<dbReference type="KEGG" id="dqu:106743582"/>
<dbReference type="Pfam" id="PF15433">
    <property type="entry name" value="MRP-S31"/>
    <property type="match status" value="1"/>
</dbReference>
<feature type="compositionally biased region" description="Polar residues" evidence="9">
    <location>
        <begin position="278"/>
        <end position="288"/>
    </location>
</feature>
<dbReference type="GO" id="GO:0005763">
    <property type="term" value="C:mitochondrial small ribosomal subunit"/>
    <property type="evidence" value="ECO:0007669"/>
    <property type="project" value="InterPro"/>
</dbReference>
<dbReference type="CTD" id="10240"/>
<name>A0A6P3X422_DINQU</name>
<feature type="compositionally biased region" description="Basic and acidic residues" evidence="9">
    <location>
        <begin position="239"/>
        <end position="251"/>
    </location>
</feature>
<comment type="similarity">
    <text evidence="2">Belongs to the mitochondrion-specific ribosomal protein mS31 family.</text>
</comment>
<sequence>MLPVYMVSKYNIRPLNGVLFQWLNISVRFCSSSDSSDSSDSDSDTEKVKRGETFFKSAKPATSDNKTDLGSFLNKMIQDKVILKATKNTPISSSMQVEQEDAKTKATNESDLTEFMNNMLKARKLEKTIDVAIQPRKSAPKKVKPLSYEKKLIRAAEDVADKLGGDKAKTTSDLLQKVLQYKTEAEKKDERLTTGTDQYKAKAEKKDEQVTRKKDSTKSDIDPMEFIKSKYFEKPNLAKNEKRESSMSERHSKSKSVIQTLLHEYNKQVETRNVTRQLSKNDVPVQQSRKNEQRKPFTRQDLNIWNGAPSQAFENMGDASPDIPELKMWAALEQRELKALTTYSPANVFQEMILWTEQGKLWKFPIDNEQGMEEEQNVHFSEHVFTERYLKGWCPTAGPIRHFMELVCVGLSKNPYMTVQEKINHIMWYKDYFKSKEELLQELGAIKEPFSDTTKQITQ</sequence>
<dbReference type="RefSeq" id="XP_014473064.1">
    <property type="nucleotide sequence ID" value="XM_014617578.1"/>
</dbReference>
<gene>
    <name evidence="11 12" type="primary">LOC106743582</name>
</gene>
<protein>
    <recommendedName>
        <fullName evidence="7">Small ribosomal subunit protein mS31</fullName>
    </recommendedName>
    <alternativeName>
        <fullName evidence="8">28S ribosomal protein S31, mitochondrial</fullName>
    </alternativeName>
</protein>
<evidence type="ECO:0000256" key="3">
    <source>
        <dbReference type="ARBA" id="ARBA00022946"/>
    </source>
</evidence>
<keyword evidence="6" id="KW-0687">Ribonucleoprotein</keyword>
<reference evidence="11 12" key="1">
    <citation type="submission" date="2025-04" db="UniProtKB">
        <authorList>
            <consortium name="RefSeq"/>
        </authorList>
    </citation>
    <scope>IDENTIFICATION</scope>
</reference>
<evidence type="ECO:0000256" key="9">
    <source>
        <dbReference type="SAM" id="MobiDB-lite"/>
    </source>
</evidence>
<feature type="region of interest" description="Disordered" evidence="9">
    <location>
        <begin position="278"/>
        <end position="300"/>
    </location>
</feature>
<keyword evidence="4 11" id="KW-0689">Ribosomal protein</keyword>
<accession>A0A6P3X422</accession>
<comment type="subcellular location">
    <subcellularLocation>
        <location evidence="1">Mitochondrion</location>
    </subcellularLocation>
</comment>
<evidence type="ECO:0000256" key="5">
    <source>
        <dbReference type="ARBA" id="ARBA00023128"/>
    </source>
</evidence>
<feature type="region of interest" description="Disordered" evidence="9">
    <location>
        <begin position="188"/>
        <end position="219"/>
    </location>
</feature>
<organism evidence="10 12">
    <name type="scientific">Dinoponera quadriceps</name>
    <name type="common">South American ant</name>
    <dbReference type="NCBI Taxonomy" id="609295"/>
    <lineage>
        <taxon>Eukaryota</taxon>
        <taxon>Metazoa</taxon>
        <taxon>Ecdysozoa</taxon>
        <taxon>Arthropoda</taxon>
        <taxon>Hexapoda</taxon>
        <taxon>Insecta</taxon>
        <taxon>Pterygota</taxon>
        <taxon>Neoptera</taxon>
        <taxon>Endopterygota</taxon>
        <taxon>Hymenoptera</taxon>
        <taxon>Apocrita</taxon>
        <taxon>Aculeata</taxon>
        <taxon>Formicoidea</taxon>
        <taxon>Formicidae</taxon>
        <taxon>Ponerinae</taxon>
        <taxon>Ponerini</taxon>
        <taxon>Dinoponera</taxon>
    </lineage>
</organism>
<dbReference type="Proteomes" id="UP000515204">
    <property type="component" value="Unplaced"/>
</dbReference>
<dbReference type="AlphaFoldDB" id="A0A6P3X422"/>
<evidence type="ECO:0000256" key="8">
    <source>
        <dbReference type="ARBA" id="ARBA00035363"/>
    </source>
</evidence>
<dbReference type="PANTHER" id="PTHR13231">
    <property type="entry name" value="MITOCHONDRIAL RIBOSOMAL PROTEIN S31"/>
    <property type="match status" value="1"/>
</dbReference>
<keyword evidence="5" id="KW-0496">Mitochondrion</keyword>
<dbReference type="OrthoDB" id="5989925at2759"/>
<dbReference type="InterPro" id="IPR026299">
    <property type="entry name" value="MRP-S31"/>
</dbReference>
<keyword evidence="3" id="KW-0809">Transit peptide</keyword>
<feature type="region of interest" description="Disordered" evidence="9">
    <location>
        <begin position="237"/>
        <end position="256"/>
    </location>
</feature>
<feature type="compositionally biased region" description="Basic and acidic residues" evidence="9">
    <location>
        <begin position="199"/>
        <end position="219"/>
    </location>
</feature>
<evidence type="ECO:0000313" key="12">
    <source>
        <dbReference type="RefSeq" id="XP_014473065.1"/>
    </source>
</evidence>
<evidence type="ECO:0000256" key="4">
    <source>
        <dbReference type="ARBA" id="ARBA00022980"/>
    </source>
</evidence>
<dbReference type="RefSeq" id="XP_014473065.1">
    <property type="nucleotide sequence ID" value="XM_014617579.1"/>
</dbReference>